<evidence type="ECO:0000313" key="3">
    <source>
        <dbReference type="Proteomes" id="UP000029228"/>
    </source>
</evidence>
<dbReference type="Pfam" id="PF00149">
    <property type="entry name" value="Metallophos"/>
    <property type="match status" value="1"/>
</dbReference>
<dbReference type="EMBL" id="BBMR01000017">
    <property type="protein sequence ID" value="GAL23025.1"/>
    <property type="molecule type" value="Genomic_DNA"/>
</dbReference>
<dbReference type="PANTHER" id="PTHR30337">
    <property type="entry name" value="COMPONENT OF ATP-DEPENDENT DSDNA EXONUCLEASE"/>
    <property type="match status" value="1"/>
</dbReference>
<organism evidence="2 3">
    <name type="scientific">Vibrio maritimus</name>
    <dbReference type="NCBI Taxonomy" id="990268"/>
    <lineage>
        <taxon>Bacteria</taxon>
        <taxon>Pseudomonadati</taxon>
        <taxon>Pseudomonadota</taxon>
        <taxon>Gammaproteobacteria</taxon>
        <taxon>Vibrionales</taxon>
        <taxon>Vibrionaceae</taxon>
        <taxon>Vibrio</taxon>
    </lineage>
</organism>
<keyword evidence="2" id="KW-0269">Exonuclease</keyword>
<evidence type="ECO:0000259" key="1">
    <source>
        <dbReference type="Pfam" id="PF00149"/>
    </source>
</evidence>
<dbReference type="Proteomes" id="UP000029228">
    <property type="component" value="Unassembled WGS sequence"/>
</dbReference>
<dbReference type="PANTHER" id="PTHR30337:SF0">
    <property type="entry name" value="NUCLEASE SBCCD SUBUNIT D"/>
    <property type="match status" value="1"/>
</dbReference>
<dbReference type="OrthoDB" id="8479161at2"/>
<gene>
    <name evidence="2" type="ORF">JCM19235_1326</name>
</gene>
<keyword evidence="2" id="KW-0540">Nuclease</keyword>
<accession>A0A090S5Q5</accession>
<dbReference type="Gene3D" id="3.60.21.10">
    <property type="match status" value="1"/>
</dbReference>
<protein>
    <submittedName>
        <fullName evidence="2">Phage exonuclease</fullName>
    </submittedName>
</protein>
<reference evidence="2 3" key="1">
    <citation type="submission" date="2014-09" db="EMBL/GenBank/DDBJ databases">
        <title>Vibrio maritimus JCM 19235. (C45) whole genome shotgun sequence.</title>
        <authorList>
            <person name="Sawabe T."/>
            <person name="Meirelles P."/>
            <person name="Nakanishi M."/>
            <person name="Sayaka M."/>
            <person name="Hattori M."/>
            <person name="Ohkuma M."/>
        </authorList>
    </citation>
    <scope>NUCLEOTIDE SEQUENCE [LARGE SCALE GENOMIC DNA]</scope>
    <source>
        <strain evidence="3">JCM19235</strain>
    </source>
</reference>
<dbReference type="InterPro" id="IPR004843">
    <property type="entry name" value="Calcineurin-like_PHP"/>
</dbReference>
<evidence type="ECO:0000313" key="2">
    <source>
        <dbReference type="EMBL" id="GAL23025.1"/>
    </source>
</evidence>
<dbReference type="InterPro" id="IPR050535">
    <property type="entry name" value="DNA_Repair-Maintenance_Comp"/>
</dbReference>
<keyword evidence="3" id="KW-1185">Reference proteome</keyword>
<dbReference type="GO" id="GO:0004527">
    <property type="term" value="F:exonuclease activity"/>
    <property type="evidence" value="ECO:0007669"/>
    <property type="project" value="UniProtKB-KW"/>
</dbReference>
<comment type="caution">
    <text evidence="2">The sequence shown here is derived from an EMBL/GenBank/DDBJ whole genome shotgun (WGS) entry which is preliminary data.</text>
</comment>
<keyword evidence="2" id="KW-0378">Hydrolase</keyword>
<dbReference type="SUPFAM" id="SSF56300">
    <property type="entry name" value="Metallo-dependent phosphatases"/>
    <property type="match status" value="1"/>
</dbReference>
<name>A0A090S5Q5_9VIBR</name>
<sequence>MTAIKPFGIISDTHLHNWATFSHINADTGINNRLQWILDEIWRAAEKVKELGGDTLIHTGDVFHVRGNLAPSVLNPTVELFERIVNELELNAYILAGNHDLEGKESNRLGNAAVALEGAGCTVISGTFVDSHAKRVFLPYVNGMKELRQILSDVAEGDKSGWTLYLHAPMNNVIKGIPDNGLSPVELEELGFDAVFCGHYHSHRVFSGNVCSVGSITHQTFSDVGTKSGFIIYQDNTIEHYPTSAPRFVDYDTDWGEEEEIEYVEGNYVRVRLENASNEDVEEIRKYLKSRGAAHTQVIHVPKSEATRDDESTIDAGASMKVSIVDWCSKQGYDEQVIAESQSIIDEVDAA</sequence>
<proteinExistence type="predicted"/>
<dbReference type="InterPro" id="IPR029052">
    <property type="entry name" value="Metallo-depent_PP-like"/>
</dbReference>
<feature type="domain" description="Calcineurin-like phosphoesterase" evidence="1">
    <location>
        <begin position="6"/>
        <end position="202"/>
    </location>
</feature>
<dbReference type="AlphaFoldDB" id="A0A090S5Q5"/>
<dbReference type="STRING" id="990268.JCM19235_1326"/>